<dbReference type="InterPro" id="IPR001810">
    <property type="entry name" value="F-box_dom"/>
</dbReference>
<dbReference type="InterPro" id="IPR057039">
    <property type="entry name" value="At5g52880_ARM"/>
</dbReference>
<reference evidence="2" key="1">
    <citation type="submission" date="2021-01" db="EMBL/GenBank/DDBJ databases">
        <title>Adiantum capillus-veneris genome.</title>
        <authorList>
            <person name="Fang Y."/>
            <person name="Liao Q."/>
        </authorList>
    </citation>
    <scope>NUCLEOTIDE SEQUENCE</scope>
    <source>
        <strain evidence="2">H3</strain>
        <tissue evidence="2">Leaf</tissue>
    </source>
</reference>
<dbReference type="SMART" id="SM00256">
    <property type="entry name" value="FBOX"/>
    <property type="match status" value="1"/>
</dbReference>
<accession>A0A9D4UJS3</accession>
<dbReference type="SUPFAM" id="SSF81383">
    <property type="entry name" value="F-box domain"/>
    <property type="match status" value="1"/>
</dbReference>
<evidence type="ECO:0000259" key="1">
    <source>
        <dbReference type="PROSITE" id="PS50181"/>
    </source>
</evidence>
<feature type="domain" description="F-box" evidence="1">
    <location>
        <begin position="133"/>
        <end position="179"/>
    </location>
</feature>
<evidence type="ECO:0000313" key="3">
    <source>
        <dbReference type="Proteomes" id="UP000886520"/>
    </source>
</evidence>
<protein>
    <recommendedName>
        <fullName evidence="1">F-box domain-containing protein</fullName>
    </recommendedName>
</protein>
<dbReference type="OrthoDB" id="10257471at2759"/>
<keyword evidence="3" id="KW-1185">Reference proteome</keyword>
<dbReference type="AlphaFoldDB" id="A0A9D4UJS3"/>
<dbReference type="PROSITE" id="PS50181">
    <property type="entry name" value="FBOX"/>
    <property type="match status" value="1"/>
</dbReference>
<sequence length="316" mass="35929">MVGNVKGRKFKVNEAHASPLKLLMQQRYEALELRAALSRRIDYEQACKELTLILQRVYASAPKKLQILVFEDVLYAVHRLSELETSLHLLAVTKLVQAAENVLPRQRKIQVGSEFKHAAVTHRRHNKAVESESCGFGDLAKDILIVIFGHLDARSLAGAATVCRFWNTAASDELIWKKLFNVSFKNFISEKRLGIDQGLQADRNQPISWRVRFKETASRNPSWFYASNRAFCMSCARPIWLEDRLKCMPFCCFCGSGHRKLKPLAPIQVAQFLLEELTSGSSSSSDSDSDTLLSEDSRTKYSKLWSIPKLDFQKMT</sequence>
<dbReference type="Proteomes" id="UP000886520">
    <property type="component" value="Chromosome 15"/>
</dbReference>
<dbReference type="PANTHER" id="PTHR47744:SF1">
    <property type="entry name" value="OS05G0526300 PROTEIN"/>
    <property type="match status" value="1"/>
</dbReference>
<dbReference type="Gene3D" id="1.20.1280.50">
    <property type="match status" value="1"/>
</dbReference>
<organism evidence="2 3">
    <name type="scientific">Adiantum capillus-veneris</name>
    <name type="common">Maidenhair fern</name>
    <dbReference type="NCBI Taxonomy" id="13818"/>
    <lineage>
        <taxon>Eukaryota</taxon>
        <taxon>Viridiplantae</taxon>
        <taxon>Streptophyta</taxon>
        <taxon>Embryophyta</taxon>
        <taxon>Tracheophyta</taxon>
        <taxon>Polypodiopsida</taxon>
        <taxon>Polypodiidae</taxon>
        <taxon>Polypodiales</taxon>
        <taxon>Pteridineae</taxon>
        <taxon>Pteridaceae</taxon>
        <taxon>Vittarioideae</taxon>
        <taxon>Adiantum</taxon>
    </lineage>
</organism>
<dbReference type="PANTHER" id="PTHR47744">
    <property type="entry name" value="OS05G0526300 PROTEIN"/>
    <property type="match status" value="1"/>
</dbReference>
<dbReference type="Pfam" id="PF12937">
    <property type="entry name" value="F-box-like"/>
    <property type="match status" value="1"/>
</dbReference>
<evidence type="ECO:0000313" key="2">
    <source>
        <dbReference type="EMBL" id="KAI5069171.1"/>
    </source>
</evidence>
<dbReference type="Pfam" id="PF24104">
    <property type="entry name" value="At5g52880_ARM"/>
    <property type="match status" value="1"/>
</dbReference>
<name>A0A9D4UJS3_ADICA</name>
<proteinExistence type="predicted"/>
<dbReference type="EMBL" id="JABFUD020000015">
    <property type="protein sequence ID" value="KAI5069171.1"/>
    <property type="molecule type" value="Genomic_DNA"/>
</dbReference>
<comment type="caution">
    <text evidence="2">The sequence shown here is derived from an EMBL/GenBank/DDBJ whole genome shotgun (WGS) entry which is preliminary data.</text>
</comment>
<gene>
    <name evidence="2" type="ORF">GOP47_0015472</name>
</gene>
<dbReference type="InterPro" id="IPR036047">
    <property type="entry name" value="F-box-like_dom_sf"/>
</dbReference>